<dbReference type="InterPro" id="IPR047603">
    <property type="entry name" value="FxsC_N"/>
</dbReference>
<evidence type="ECO:0000313" key="3">
    <source>
        <dbReference type="EMBL" id="MDX2910374.1"/>
    </source>
</evidence>
<dbReference type="Gene3D" id="3.40.50.10140">
    <property type="entry name" value="Toll/interleukin-1 receptor homology (TIR) domain"/>
    <property type="match status" value="1"/>
</dbReference>
<reference evidence="3 4" key="1">
    <citation type="journal article" date="2023" name="Microb. Genom.">
        <title>Mesoterricola silvestris gen. nov., sp. nov., Mesoterricola sediminis sp. nov., Geothrix oryzae sp. nov., Geothrix edaphica sp. nov., Geothrix rubra sp. nov., and Geothrix limicola sp. nov., six novel members of Acidobacteriota isolated from soils.</title>
        <authorList>
            <person name="Weisberg A.J."/>
            <person name="Pearce E."/>
            <person name="Kramer C.G."/>
            <person name="Chang J.H."/>
            <person name="Clarke C.R."/>
        </authorList>
    </citation>
    <scope>NUCLEOTIDE SEQUENCE [LARGE SCALE GENOMIC DNA]</scope>
    <source>
        <strain evidence="3 4">NRRL_B-2795</strain>
    </source>
</reference>
<dbReference type="InterPro" id="IPR026367">
    <property type="entry name" value="FxsC_C"/>
</dbReference>
<feature type="domain" description="TIR" evidence="2">
    <location>
        <begin position="13"/>
        <end position="155"/>
    </location>
</feature>
<dbReference type="RefSeq" id="WP_086753563.1">
    <property type="nucleotide sequence ID" value="NZ_JAGJBZ010000002.1"/>
</dbReference>
<evidence type="ECO:0000313" key="4">
    <source>
        <dbReference type="Proteomes" id="UP001271723"/>
    </source>
</evidence>
<proteinExistence type="predicted"/>
<sequence length="445" mass="48853">MEPYFFLSYARRRGPKVLVKRFYDDLCAELRQELRRLHNGNAVPFDRPFLDVQSIQVGQDWNAALGEALGHCRTMLALYTPDYFRSDFCGREWKAFEDRQRSHREVTGVDAKALIPVLWEPVQNIPPGAAHIQYDNLDLGENYAQWGLRRILVADPGGEEYRRIVNLIAHQILIAAEHFRIRPVNGLDISGPDSAGPFPSATERAEPGSQALLFVAARTSANAHRKATDPGCHGESPTDWNPYHAEFPEPLAERASLLLRERGFTVRTEIVSDVLGATLDEARGQGQVAVLLVEASAAADEPFGRALRAYDRSNHPGSAAIVPCAPDEAGDGPRSKAYWEAVRGALPFNWAKGAGDPLPLLQSGIGSDDFDGALHAVVAKAQNHLVSFLETLKFTPLEMSRITSAALPVLTTVATPRSRTGLAPPITARASSTPQPFEKEQEDDP</sequence>
<evidence type="ECO:0000256" key="1">
    <source>
        <dbReference type="SAM" id="MobiDB-lite"/>
    </source>
</evidence>
<evidence type="ECO:0000259" key="2">
    <source>
        <dbReference type="PROSITE" id="PS50104"/>
    </source>
</evidence>
<protein>
    <submittedName>
        <fullName evidence="3">TIR-like protein FxsC</fullName>
    </submittedName>
</protein>
<organism evidence="3 4">
    <name type="scientific">Streptomyces griseiscabiei</name>
    <dbReference type="NCBI Taxonomy" id="2993540"/>
    <lineage>
        <taxon>Bacteria</taxon>
        <taxon>Bacillati</taxon>
        <taxon>Actinomycetota</taxon>
        <taxon>Actinomycetes</taxon>
        <taxon>Kitasatosporales</taxon>
        <taxon>Streptomycetaceae</taxon>
        <taxon>Streptomyces</taxon>
    </lineage>
</organism>
<name>A0ABU4L5D5_9ACTN</name>
<dbReference type="InterPro" id="IPR000157">
    <property type="entry name" value="TIR_dom"/>
</dbReference>
<dbReference type="SUPFAM" id="SSF52200">
    <property type="entry name" value="Toll/Interleukin receptor TIR domain"/>
    <property type="match status" value="1"/>
</dbReference>
<dbReference type="Proteomes" id="UP001271723">
    <property type="component" value="Unassembled WGS sequence"/>
</dbReference>
<feature type="region of interest" description="Disordered" evidence="1">
    <location>
        <begin position="417"/>
        <end position="445"/>
    </location>
</feature>
<dbReference type="InterPro" id="IPR035897">
    <property type="entry name" value="Toll_tir_struct_dom_sf"/>
</dbReference>
<dbReference type="NCBIfam" id="TIGR04276">
    <property type="entry name" value="FxsC_Cterm"/>
    <property type="match status" value="1"/>
</dbReference>
<dbReference type="SMART" id="SM00255">
    <property type="entry name" value="TIR"/>
    <property type="match status" value="1"/>
</dbReference>
<keyword evidence="4" id="KW-1185">Reference proteome</keyword>
<dbReference type="PROSITE" id="PS50104">
    <property type="entry name" value="TIR"/>
    <property type="match status" value="1"/>
</dbReference>
<gene>
    <name evidence="3" type="ORF">PV517_16875</name>
</gene>
<dbReference type="Pfam" id="PF13676">
    <property type="entry name" value="TIR_2"/>
    <property type="match status" value="1"/>
</dbReference>
<dbReference type="NCBIfam" id="NF040588">
    <property type="entry name" value="FxsC_Nterm"/>
    <property type="match status" value="1"/>
</dbReference>
<accession>A0ABU4L5D5</accession>
<dbReference type="EMBL" id="JARAVY010000006">
    <property type="protein sequence ID" value="MDX2910374.1"/>
    <property type="molecule type" value="Genomic_DNA"/>
</dbReference>
<comment type="caution">
    <text evidence="3">The sequence shown here is derived from an EMBL/GenBank/DDBJ whole genome shotgun (WGS) entry which is preliminary data.</text>
</comment>